<comment type="caution">
    <text evidence="2">The sequence shown here is derived from an EMBL/GenBank/DDBJ whole genome shotgun (WGS) entry which is preliminary data.</text>
</comment>
<dbReference type="PANTHER" id="PTHR36839">
    <property type="entry name" value="METALLO-BETA-LACTAMASE FAMILY PROTEIN (AFU_ORTHOLOGUE AFUA_5G12770)"/>
    <property type="match status" value="1"/>
</dbReference>
<feature type="domain" description="Metallo-beta-lactamase" evidence="1">
    <location>
        <begin position="72"/>
        <end position="239"/>
    </location>
</feature>
<proteinExistence type="predicted"/>
<evidence type="ECO:0000313" key="3">
    <source>
        <dbReference type="Proteomes" id="UP001595724"/>
    </source>
</evidence>
<dbReference type="EMBL" id="JBHRYF010000014">
    <property type="protein sequence ID" value="MFC3661296.1"/>
    <property type="molecule type" value="Genomic_DNA"/>
</dbReference>
<dbReference type="SUPFAM" id="SSF56281">
    <property type="entry name" value="Metallo-hydrolase/oxidoreductase"/>
    <property type="match status" value="1"/>
</dbReference>
<sequence>MNSICVTCGTQFADSDGEPAQCPICEDERQYVGHAGQRWTTLEALRATHRNRVEPEAEGLLGIGTEPGLGIGQRALLVRSPGGNLLWDCITLVDDETVARVREAGDVRAIAISHPHYYSGMVEWSRAFGDVPILLHAADREWVMREAPAIEYWEGETRELWDGMTLVRCGGHFAGGTVAHVPQLHNGRGALLTGDVIQVAMDNRHAGFMRSFPNYIPLSAHAVRAIAAAVEPYRFEAIHGAWWGRSISADARAALARSVERYVAALEGVYDGR</sequence>
<protein>
    <submittedName>
        <fullName evidence="2">MBL fold metallo-hydrolase</fullName>
    </submittedName>
</protein>
<dbReference type="Proteomes" id="UP001595724">
    <property type="component" value="Unassembled WGS sequence"/>
</dbReference>
<organism evidence="2 3">
    <name type="scientific">Luteimonas notoginsengisoli</name>
    <dbReference type="NCBI Taxonomy" id="1578200"/>
    <lineage>
        <taxon>Bacteria</taxon>
        <taxon>Pseudomonadati</taxon>
        <taxon>Pseudomonadota</taxon>
        <taxon>Gammaproteobacteria</taxon>
        <taxon>Lysobacterales</taxon>
        <taxon>Lysobacteraceae</taxon>
        <taxon>Luteimonas</taxon>
    </lineage>
</organism>
<keyword evidence="3" id="KW-1185">Reference proteome</keyword>
<accession>A0ABV7UWD8</accession>
<dbReference type="SMART" id="SM00849">
    <property type="entry name" value="Lactamase_B"/>
    <property type="match status" value="1"/>
</dbReference>
<gene>
    <name evidence="2" type="ORF">ACFOM9_14635</name>
</gene>
<dbReference type="InterPro" id="IPR001279">
    <property type="entry name" value="Metallo-B-lactamas"/>
</dbReference>
<dbReference type="Gene3D" id="3.60.15.10">
    <property type="entry name" value="Ribonuclease Z/Hydroxyacylglutathione hydrolase-like"/>
    <property type="match status" value="1"/>
</dbReference>
<reference evidence="3" key="1">
    <citation type="journal article" date="2019" name="Int. J. Syst. Evol. Microbiol.">
        <title>The Global Catalogue of Microorganisms (GCM) 10K type strain sequencing project: providing services to taxonomists for standard genome sequencing and annotation.</title>
        <authorList>
            <consortium name="The Broad Institute Genomics Platform"/>
            <consortium name="The Broad Institute Genome Sequencing Center for Infectious Disease"/>
            <person name="Wu L."/>
            <person name="Ma J."/>
        </authorList>
    </citation>
    <scope>NUCLEOTIDE SEQUENCE [LARGE SCALE GENOMIC DNA]</scope>
    <source>
        <strain evidence="3">KCTC 42211</strain>
    </source>
</reference>
<evidence type="ECO:0000313" key="2">
    <source>
        <dbReference type="EMBL" id="MFC3661296.1"/>
    </source>
</evidence>
<evidence type="ECO:0000259" key="1">
    <source>
        <dbReference type="SMART" id="SM00849"/>
    </source>
</evidence>
<dbReference type="InterPro" id="IPR036866">
    <property type="entry name" value="RibonucZ/Hydroxyglut_hydro"/>
</dbReference>
<dbReference type="RefSeq" id="WP_386712453.1">
    <property type="nucleotide sequence ID" value="NZ_JBHRYF010000014.1"/>
</dbReference>
<dbReference type="PANTHER" id="PTHR36839:SF1">
    <property type="entry name" value="METALLO-BETA-LACTAMASE FAMILY PROTEIN (AFU_ORTHOLOGUE AFUA_5G12770)"/>
    <property type="match status" value="1"/>
</dbReference>
<name>A0ABV7UWD8_9GAMM</name>